<protein>
    <recommendedName>
        <fullName evidence="15">S-adenosylmethionine decarboxylase proenzyme</fullName>
        <shortName evidence="15">AdoMetDC</shortName>
        <shortName evidence="15">SAMDC</shortName>
        <ecNumber evidence="15">4.1.1.50</ecNumber>
    </recommendedName>
    <component>
        <recommendedName>
            <fullName evidence="15">S-adenosylmethionine decarboxylase beta chain</fullName>
        </recommendedName>
    </component>
    <component>
        <recommendedName>
            <fullName evidence="15">S-adenosylmethionine decarboxylase alpha chain</fullName>
        </recommendedName>
    </component>
</protein>
<dbReference type="InterPro" id="IPR003826">
    <property type="entry name" value="AdoMetDC_fam_prok"/>
</dbReference>
<dbReference type="PANTHER" id="PTHR33866">
    <property type="entry name" value="S-ADENOSYLMETHIONINE DECARBOXYLASE PROENZYME"/>
    <property type="match status" value="1"/>
</dbReference>
<dbReference type="EC" id="4.1.1.50" evidence="15"/>
<reference evidence="16 17" key="1">
    <citation type="journal article" date="2018" name="Nat. Biotechnol.">
        <title>A standardized bacterial taxonomy based on genome phylogeny substantially revises the tree of life.</title>
        <authorList>
            <person name="Parks D.H."/>
            <person name="Chuvochina M."/>
            <person name="Waite D.W."/>
            <person name="Rinke C."/>
            <person name="Skarshewski A."/>
            <person name="Chaumeil P.A."/>
            <person name="Hugenholtz P."/>
        </authorList>
    </citation>
    <scope>NUCLEOTIDE SEQUENCE [LARGE SCALE GENOMIC DNA]</scope>
    <source>
        <strain evidence="16">UBA8672</strain>
    </source>
</reference>
<evidence type="ECO:0000256" key="9">
    <source>
        <dbReference type="ARBA" id="ARBA00023239"/>
    </source>
</evidence>
<dbReference type="GO" id="GO:0005829">
    <property type="term" value="C:cytosol"/>
    <property type="evidence" value="ECO:0007669"/>
    <property type="project" value="TreeGrafter"/>
</dbReference>
<sequence length="129" mass="14354">MQALGKHILVEFYGCNPEKLKDTRMLQTEFENAADMSGATVVDSTFHTFSPYGVSGVVVIAESHLTIHTWPEYGYAAVDLFTCGDTVDPWKAFSYLKSVLESNNTSTIEMKRGQLNDFEGQLRHKPACA</sequence>
<organism evidence="16 17">
    <name type="scientific">Flexistipes sinusarabici</name>
    <dbReference type="NCBI Taxonomy" id="2352"/>
    <lineage>
        <taxon>Bacteria</taxon>
        <taxon>Pseudomonadati</taxon>
        <taxon>Deferribacterota</taxon>
        <taxon>Deferribacteres</taxon>
        <taxon>Deferribacterales</taxon>
        <taxon>Flexistipitaceae</taxon>
        <taxon>Flexistipes</taxon>
    </lineage>
</organism>
<dbReference type="AlphaFoldDB" id="A0A3D5QEV0"/>
<dbReference type="Pfam" id="PF02675">
    <property type="entry name" value="AdoMet_dc"/>
    <property type="match status" value="1"/>
</dbReference>
<dbReference type="EMBL" id="DPPF01000170">
    <property type="protein sequence ID" value="HCW93682.1"/>
    <property type="molecule type" value="Genomic_DNA"/>
</dbReference>
<dbReference type="Gene3D" id="3.30.160.750">
    <property type="match status" value="1"/>
</dbReference>
<evidence type="ECO:0000256" key="15">
    <source>
        <dbReference type="HAMAP-Rule" id="MF_00464"/>
    </source>
</evidence>
<keyword evidence="6 15" id="KW-0745">Spermidine biosynthesis</keyword>
<evidence type="ECO:0000256" key="4">
    <source>
        <dbReference type="ARBA" id="ARBA00022793"/>
    </source>
</evidence>
<feature type="modified residue" description="Pyruvic acid (Ser); by autocatalysis" evidence="15">
    <location>
        <position position="63"/>
    </location>
</feature>
<evidence type="ECO:0000256" key="5">
    <source>
        <dbReference type="ARBA" id="ARBA00022813"/>
    </source>
</evidence>
<evidence type="ECO:0000256" key="13">
    <source>
        <dbReference type="ARBA" id="ARBA00056215"/>
    </source>
</evidence>
<evidence type="ECO:0000256" key="8">
    <source>
        <dbReference type="ARBA" id="ARBA00023145"/>
    </source>
</evidence>
<dbReference type="PANTHER" id="PTHR33866:SF2">
    <property type="entry name" value="S-ADENOSYLMETHIONINE DECARBOXYLASE PROENZYME"/>
    <property type="match status" value="1"/>
</dbReference>
<keyword evidence="10 15" id="KW-0704">Schiff base</keyword>
<dbReference type="Gene3D" id="3.30.360.110">
    <property type="entry name" value="S-adenosylmethionine decarboxylase domain"/>
    <property type="match status" value="1"/>
</dbReference>
<accession>A0A3D5QEV0</accession>
<keyword evidence="3 15" id="KW-0949">S-adenosyl-L-methionine</keyword>
<dbReference type="FunFam" id="3.30.160.750:FF:000004">
    <property type="entry name" value="S-adenosylmethionine decarboxylase proenzyme"/>
    <property type="match status" value="1"/>
</dbReference>
<comment type="catalytic activity">
    <reaction evidence="12 15">
        <text>S-adenosyl-L-methionine + H(+) = S-adenosyl 3-(methylsulfanyl)propylamine + CO2</text>
        <dbReference type="Rhea" id="RHEA:15981"/>
        <dbReference type="ChEBI" id="CHEBI:15378"/>
        <dbReference type="ChEBI" id="CHEBI:16526"/>
        <dbReference type="ChEBI" id="CHEBI:57443"/>
        <dbReference type="ChEBI" id="CHEBI:59789"/>
        <dbReference type="EC" id="4.1.1.50"/>
    </reaction>
</comment>
<comment type="cofactor">
    <cofactor evidence="15">
        <name>pyruvate</name>
        <dbReference type="ChEBI" id="CHEBI:15361"/>
    </cofactor>
    <text evidence="15">Binds 1 pyruvoyl group covalently per subunit.</text>
</comment>
<keyword evidence="8 15" id="KW-0865">Zymogen</keyword>
<dbReference type="SUPFAM" id="SSF56276">
    <property type="entry name" value="S-adenosylmethionine decarboxylase"/>
    <property type="match status" value="1"/>
</dbReference>
<feature type="chain" id="PRO_5023374984" description="S-adenosylmethionine decarboxylase beta chain" evidence="15">
    <location>
        <begin position="1"/>
        <end position="62"/>
    </location>
</feature>
<feature type="active site" description="Schiff-base intermediate with substrate; via pyruvic acid" evidence="15">
    <location>
        <position position="63"/>
    </location>
</feature>
<evidence type="ECO:0000256" key="10">
    <source>
        <dbReference type="ARBA" id="ARBA00023270"/>
    </source>
</evidence>
<dbReference type="UniPathway" id="UPA00331">
    <property type="reaction ID" value="UER00451"/>
</dbReference>
<comment type="subunit">
    <text evidence="2 15">Heterotetramer of two alpha and two beta chains arranged as a dimer of alpha/beta heterodimers.</text>
</comment>
<proteinExistence type="inferred from homology"/>
<dbReference type="GO" id="GO:0004014">
    <property type="term" value="F:adenosylmethionine decarboxylase activity"/>
    <property type="evidence" value="ECO:0007669"/>
    <property type="project" value="UniProtKB-UniRule"/>
</dbReference>
<feature type="active site" description="Proton donor; for catalytic activity" evidence="15">
    <location>
        <position position="83"/>
    </location>
</feature>
<dbReference type="InterPro" id="IPR042284">
    <property type="entry name" value="AdoMetDC_N"/>
</dbReference>
<evidence type="ECO:0000256" key="12">
    <source>
        <dbReference type="ARBA" id="ARBA00048112"/>
    </source>
</evidence>
<name>A0A3D5QEV0_FLESI</name>
<dbReference type="Proteomes" id="UP000262325">
    <property type="component" value="Unassembled WGS sequence"/>
</dbReference>
<evidence type="ECO:0000256" key="1">
    <source>
        <dbReference type="ARBA" id="ARBA00004911"/>
    </source>
</evidence>
<dbReference type="InterPro" id="IPR016067">
    <property type="entry name" value="S-AdoMet_deCO2ase_core"/>
</dbReference>
<evidence type="ECO:0000256" key="2">
    <source>
        <dbReference type="ARBA" id="ARBA00011601"/>
    </source>
</evidence>
<evidence type="ECO:0000256" key="6">
    <source>
        <dbReference type="ARBA" id="ARBA00023066"/>
    </source>
</evidence>
<dbReference type="NCBIfam" id="TIGR03330">
    <property type="entry name" value="SAM_DCase_Bsu"/>
    <property type="match status" value="1"/>
</dbReference>
<keyword evidence="11 15" id="KW-0670">Pyruvate</keyword>
<comment type="pathway">
    <text evidence="1 15">Amine and polyamine biosynthesis; S-adenosylmethioninamine biosynthesis; S-adenosylmethioninamine from S-adenosyl-L-methionine: step 1/1.</text>
</comment>
<feature type="active site" description="Proton acceptor; for processing activity" evidence="15">
    <location>
        <position position="68"/>
    </location>
</feature>
<keyword evidence="7 15" id="KW-0620">Polyamine biosynthesis</keyword>
<keyword evidence="9 15" id="KW-0456">Lyase</keyword>
<evidence type="ECO:0000313" key="17">
    <source>
        <dbReference type="Proteomes" id="UP000262325"/>
    </source>
</evidence>
<comment type="function">
    <text evidence="13 15">Catalyzes the decarboxylation of S-adenosylmethionine to S-adenosylmethioninamine (dcAdoMet), the propylamine donor required for the synthesis of the polyamines spermine and spermidine from the diamine putrescine.</text>
</comment>
<keyword evidence="4 15" id="KW-0210">Decarboxylase</keyword>
<dbReference type="HAMAP" id="MF_00464">
    <property type="entry name" value="AdoMetDC_1"/>
    <property type="match status" value="1"/>
</dbReference>
<dbReference type="InterPro" id="IPR042286">
    <property type="entry name" value="AdoMetDC_C"/>
</dbReference>
<keyword evidence="5 15" id="KW-0068">Autocatalytic cleavage</keyword>
<gene>
    <name evidence="15" type="primary">speH</name>
    <name evidence="16" type="ORF">DHM44_08360</name>
</gene>
<dbReference type="GO" id="GO:0008295">
    <property type="term" value="P:spermidine biosynthetic process"/>
    <property type="evidence" value="ECO:0007669"/>
    <property type="project" value="UniProtKB-UniRule"/>
</dbReference>
<feature type="site" description="Cleavage (non-hydrolytic); by autolysis" evidence="15">
    <location>
        <begin position="62"/>
        <end position="63"/>
    </location>
</feature>
<dbReference type="InterPro" id="IPR017716">
    <property type="entry name" value="S-AdoMet_deCOase_pro-enz"/>
</dbReference>
<feature type="chain" id="PRO_5023374983" description="S-adenosylmethionine decarboxylase alpha chain" evidence="15">
    <location>
        <begin position="63"/>
        <end position="129"/>
    </location>
</feature>
<evidence type="ECO:0000256" key="11">
    <source>
        <dbReference type="ARBA" id="ARBA00023317"/>
    </source>
</evidence>
<dbReference type="FunFam" id="3.30.360.110:FF:000001">
    <property type="entry name" value="S-adenosylmethionine decarboxylase proenzyme"/>
    <property type="match status" value="1"/>
</dbReference>
<evidence type="ECO:0000256" key="3">
    <source>
        <dbReference type="ARBA" id="ARBA00022691"/>
    </source>
</evidence>
<evidence type="ECO:0000313" key="16">
    <source>
        <dbReference type="EMBL" id="HCW93682.1"/>
    </source>
</evidence>
<evidence type="ECO:0000256" key="14">
    <source>
        <dbReference type="ARBA" id="ARBA00061583"/>
    </source>
</evidence>
<comment type="PTM">
    <text evidence="15">Is synthesized initially as an inactive proenzyme. Formation of the active enzyme involves a self-maturation process in which the active site pyruvoyl group is generated from an internal serine residue via an autocatalytic post-translational modification. Two non-identical subunits are generated from the proenzyme in this reaction, and the pyruvate is formed at the N-terminus of the alpha chain, which is derived from the carboxyl end of the proenzyme. The post-translation cleavage follows an unusual pathway, termed non-hydrolytic serinolysis, in which the side chain hydroxyl group of the serine supplies its oxygen atom to form the C-terminus of the beta chain, while the remainder of the serine residue undergoes an oxidative deamination to produce ammonia and the pyruvoyl group blocking the N-terminus of the alpha chain.</text>
</comment>
<evidence type="ECO:0000256" key="7">
    <source>
        <dbReference type="ARBA" id="ARBA00023115"/>
    </source>
</evidence>
<comment type="similarity">
    <text evidence="14 15">Belongs to the prokaryotic AdoMetDC family. Type 1 subfamily.</text>
</comment>
<comment type="caution">
    <text evidence="16">The sequence shown here is derived from an EMBL/GenBank/DDBJ whole genome shotgun (WGS) entry which is preliminary data.</text>
</comment>